<keyword evidence="2" id="KW-1185">Reference proteome</keyword>
<evidence type="ECO:0000313" key="2">
    <source>
        <dbReference type="Proteomes" id="UP001597641"/>
    </source>
</evidence>
<gene>
    <name evidence="1" type="ORF">ACFS7Z_21015</name>
</gene>
<dbReference type="RefSeq" id="WP_377489081.1">
    <property type="nucleotide sequence ID" value="NZ_JBHUOX010000020.1"/>
</dbReference>
<dbReference type="EMBL" id="JBHUOX010000020">
    <property type="protein sequence ID" value="MFD3002862.1"/>
    <property type="molecule type" value="Genomic_DNA"/>
</dbReference>
<proteinExistence type="predicted"/>
<sequence length="242" mass="27250">MEEEIKDRFEKIEKKLDNKHKDIWDKIQSLSGVLIPIAIAGVGWYYTNENSKSQLEAQRLNDENQFQIALVNSNVGQSELIKDFMQHLVSKDTATRNIAIEAILYAAPTPGKKIVEVLSRTGDKQTRLVAIDALANKRTDLISNLFSDQKQIRLIAANEIITNWTNDRLILSELLSRTKECISNSDSSPNCDDGVYNSFAVLPSFSKSLLLENKPIIVAIENNVPPNRTKTKKLANDLIKQL</sequence>
<evidence type="ECO:0008006" key="3">
    <source>
        <dbReference type="Google" id="ProtNLM"/>
    </source>
</evidence>
<protein>
    <recommendedName>
        <fullName evidence="3">HEAT repeat protein</fullName>
    </recommendedName>
</protein>
<accession>A0ABW6C0U0</accession>
<comment type="caution">
    <text evidence="1">The sequence shown here is derived from an EMBL/GenBank/DDBJ whole genome shotgun (WGS) entry which is preliminary data.</text>
</comment>
<dbReference type="Proteomes" id="UP001597641">
    <property type="component" value="Unassembled WGS sequence"/>
</dbReference>
<reference evidence="2" key="1">
    <citation type="journal article" date="2019" name="Int. J. Syst. Evol. Microbiol.">
        <title>The Global Catalogue of Microorganisms (GCM) 10K type strain sequencing project: providing services to taxonomists for standard genome sequencing and annotation.</title>
        <authorList>
            <consortium name="The Broad Institute Genomics Platform"/>
            <consortium name="The Broad Institute Genome Sequencing Center for Infectious Disease"/>
            <person name="Wu L."/>
            <person name="Ma J."/>
        </authorList>
    </citation>
    <scope>NUCLEOTIDE SEQUENCE [LARGE SCALE GENOMIC DNA]</scope>
    <source>
        <strain evidence="2">KCTC 23984</strain>
    </source>
</reference>
<organism evidence="1 2">
    <name type="scientific">Pontibacter toksunensis</name>
    <dbReference type="NCBI Taxonomy" id="1332631"/>
    <lineage>
        <taxon>Bacteria</taxon>
        <taxon>Pseudomonadati</taxon>
        <taxon>Bacteroidota</taxon>
        <taxon>Cytophagia</taxon>
        <taxon>Cytophagales</taxon>
        <taxon>Hymenobacteraceae</taxon>
        <taxon>Pontibacter</taxon>
    </lineage>
</organism>
<name>A0ABW6C0U0_9BACT</name>
<evidence type="ECO:0000313" key="1">
    <source>
        <dbReference type="EMBL" id="MFD3002862.1"/>
    </source>
</evidence>